<feature type="chain" id="PRO_5046848435" evidence="4">
    <location>
        <begin position="21"/>
        <end position="441"/>
    </location>
</feature>
<name>A0ABM5LRP5_THEM3</name>
<evidence type="ECO:0000256" key="3">
    <source>
        <dbReference type="ARBA" id="ARBA00022729"/>
    </source>
</evidence>
<dbReference type="InterPro" id="IPR006059">
    <property type="entry name" value="SBP"/>
</dbReference>
<feature type="signal peptide" evidence="4">
    <location>
        <begin position="1"/>
        <end position="20"/>
    </location>
</feature>
<comment type="similarity">
    <text evidence="1">Belongs to the bacterial solute-binding protein 1 family.</text>
</comment>
<organism evidence="5 6">
    <name type="scientific">Thermoanaerobacter mathranii subsp. mathranii (strain DSM 11426 / CCUG 53645 / CIP 108742 / A3)</name>
    <dbReference type="NCBI Taxonomy" id="583358"/>
    <lineage>
        <taxon>Bacteria</taxon>
        <taxon>Bacillati</taxon>
        <taxon>Bacillota</taxon>
        <taxon>Clostridia</taxon>
        <taxon>Thermoanaerobacterales</taxon>
        <taxon>Thermoanaerobacteraceae</taxon>
        <taxon>Thermoanaerobacter</taxon>
    </lineage>
</organism>
<dbReference type="PANTHER" id="PTHR43649:SF34">
    <property type="entry name" value="ABC TRANSPORTER PERIPLASMIC-BINDING PROTEIN YCJN-RELATED"/>
    <property type="match status" value="1"/>
</dbReference>
<dbReference type="Gene3D" id="3.40.190.10">
    <property type="entry name" value="Periplasmic binding protein-like II"/>
    <property type="match status" value="2"/>
</dbReference>
<dbReference type="EMBL" id="CP002032">
    <property type="protein sequence ID" value="ADH61381.1"/>
    <property type="molecule type" value="Genomic_DNA"/>
</dbReference>
<dbReference type="PROSITE" id="PS01037">
    <property type="entry name" value="SBP_BACTERIAL_1"/>
    <property type="match status" value="1"/>
</dbReference>
<evidence type="ECO:0000256" key="4">
    <source>
        <dbReference type="SAM" id="SignalP"/>
    </source>
</evidence>
<evidence type="ECO:0000313" key="5">
    <source>
        <dbReference type="EMBL" id="ADH61381.1"/>
    </source>
</evidence>
<dbReference type="PROSITE" id="PS51257">
    <property type="entry name" value="PROKAR_LIPOPROTEIN"/>
    <property type="match status" value="1"/>
</dbReference>
<dbReference type="Proteomes" id="UP000002064">
    <property type="component" value="Chromosome"/>
</dbReference>
<keyword evidence="3 4" id="KW-0732">Signal</keyword>
<evidence type="ECO:0000313" key="6">
    <source>
        <dbReference type="Proteomes" id="UP000002064"/>
    </source>
</evidence>
<keyword evidence="6" id="KW-1185">Reference proteome</keyword>
<dbReference type="InterPro" id="IPR050490">
    <property type="entry name" value="Bact_solute-bd_prot1"/>
</dbReference>
<dbReference type="RefSeq" id="WP_013150614.1">
    <property type="nucleotide sequence ID" value="NC_014209.1"/>
</dbReference>
<keyword evidence="2" id="KW-0813">Transport</keyword>
<evidence type="ECO:0000256" key="2">
    <source>
        <dbReference type="ARBA" id="ARBA00022448"/>
    </source>
</evidence>
<dbReference type="SUPFAM" id="SSF53850">
    <property type="entry name" value="Periplasmic binding protein-like II"/>
    <property type="match status" value="1"/>
</dbReference>
<accession>A0ABM5LRP5</accession>
<gene>
    <name evidence="5" type="ordered locus">Tmath_1676</name>
</gene>
<evidence type="ECO:0000256" key="1">
    <source>
        <dbReference type="ARBA" id="ARBA00008520"/>
    </source>
</evidence>
<dbReference type="PANTHER" id="PTHR43649">
    <property type="entry name" value="ARABINOSE-BINDING PROTEIN-RELATED"/>
    <property type="match status" value="1"/>
</dbReference>
<reference evidence="5 6" key="1">
    <citation type="submission" date="2010-05" db="EMBL/GenBank/DDBJ databases">
        <title>Complete sequence of Thermoanaerobacter mathranii subsp. mathranii mathranii str. A3.</title>
        <authorList>
            <consortium name="US DOE Joint Genome Institute"/>
            <person name="Lucas S."/>
            <person name="Copeland A."/>
            <person name="Lapidus A."/>
            <person name="Cheng J.-F."/>
            <person name="Bruce D."/>
            <person name="Goodwin L."/>
            <person name="Pitluck S."/>
            <person name="Held B."/>
            <person name="Detter J.C."/>
            <person name="Han C."/>
            <person name="Tapia R."/>
            <person name="Land M."/>
            <person name="Hauser L."/>
            <person name="Kyrpides N."/>
            <person name="Mikhailova N."/>
            <person name="Zhou J."/>
            <person name="Hemme C."/>
            <person name="Woyke T."/>
        </authorList>
    </citation>
    <scope>NUCLEOTIDE SEQUENCE [LARGE SCALE GENOMIC DNA]</scope>
    <source>
        <strain evidence="5 6">A3</strain>
    </source>
</reference>
<proteinExistence type="inferred from homology"/>
<sequence length="441" mass="48576">MKRKILSIMLTFALVFSLMAGCDTKGSNNGESNSTVTATKTVKITLLNSKGEIQAQLEEAAKVFTKENPNITVEVIPAAAGQSPFEKVTAMYASGNAPTMAMLDPGDIAKFKDKFLDLSGEKWVEDAIDWTLSVARVDGKVIAFPFAVEGYGLIYNKAVLDKAYGGNFDPSSIRTRDALEEAFKKVEAIGVKALEISPMNWSLGAHFLTIAYAAQSKDPAQVAQFLSDLKAGKVDLANNKVFNGLMDTFDMMKKYNIDKNDPLSPTYDRGPELIGKGEVGFWFMGNWAWPQIKEFDTANEQYGFIPVPISNNPGDYGNSQIAVGPSKFIGIDKTQNNAVQQDAAKKFLNWLVYSQTGQDALVNKANVIPAFKNITLEPQDPLAKSIGQYMKESNTLKLEFNTILPPDHWSKLGASMQKYLAGKIDRKGLIDEIENYWKNVQ</sequence>
<dbReference type="InterPro" id="IPR006061">
    <property type="entry name" value="SBP_1_CS"/>
</dbReference>
<protein>
    <submittedName>
        <fullName evidence="5">Extracellular solute-binding protein family 1</fullName>
    </submittedName>
</protein>
<dbReference type="Pfam" id="PF01547">
    <property type="entry name" value="SBP_bac_1"/>
    <property type="match status" value="1"/>
</dbReference>